<sequence length="164" mass="18619">MSSRLNLSRDAVRSRRNLGENMSHRYDNCEPALLFGAAQNLALNFFTANFFYTRSALVPVFGLVPTMPYDIGAPQFQIEHHNHHSPGDPARDKSRLLSFSWQCPLSLFTPADQRGAGLPRHTVRYDTHTVPGQHKSKQAIQTPAGWARGRNSYRYHNMGALFFF</sequence>
<protein>
    <submittedName>
        <fullName evidence="1">Uncharacterized protein</fullName>
    </submittedName>
</protein>
<dbReference type="EMBL" id="LN890960">
    <property type="protein sequence ID" value="CUS14379.1"/>
    <property type="molecule type" value="Genomic_DNA"/>
</dbReference>
<proteinExistence type="predicted"/>
<reference evidence="1" key="1">
    <citation type="submission" date="2015-10" db="EMBL/GenBank/DDBJ databases">
        <authorList>
            <person name="Regsiter A."/>
            <person name="william w."/>
        </authorList>
    </citation>
    <scope>NUCLEOTIDE SEQUENCE</scope>
    <source>
        <strain evidence="1">Montdore</strain>
    </source>
</reference>
<dbReference type="AlphaFoldDB" id="A0A292Q3L1"/>
<name>A0A292Q3L1_9PEZI</name>
<keyword evidence="2" id="KW-1185">Reference proteome</keyword>
<evidence type="ECO:0000313" key="1">
    <source>
        <dbReference type="EMBL" id="CUS14379.1"/>
    </source>
</evidence>
<accession>A0A292Q3L1</accession>
<organism evidence="1 2">
    <name type="scientific">Tuber aestivum</name>
    <name type="common">summer truffle</name>
    <dbReference type="NCBI Taxonomy" id="59557"/>
    <lineage>
        <taxon>Eukaryota</taxon>
        <taxon>Fungi</taxon>
        <taxon>Dikarya</taxon>
        <taxon>Ascomycota</taxon>
        <taxon>Pezizomycotina</taxon>
        <taxon>Pezizomycetes</taxon>
        <taxon>Pezizales</taxon>
        <taxon>Tuberaceae</taxon>
        <taxon>Tuber</taxon>
    </lineage>
</organism>
<gene>
    <name evidence="1" type="ORF">GSTUAT00001669001</name>
</gene>
<evidence type="ECO:0000313" key="2">
    <source>
        <dbReference type="Proteomes" id="UP001412239"/>
    </source>
</evidence>
<dbReference type="Proteomes" id="UP001412239">
    <property type="component" value="Unassembled WGS sequence"/>
</dbReference>